<dbReference type="GO" id="GO:0015211">
    <property type="term" value="F:purine nucleoside transmembrane transporter activity"/>
    <property type="evidence" value="ECO:0007669"/>
    <property type="project" value="UniProtKB-UniRule"/>
</dbReference>
<dbReference type="EMBL" id="CACVBM020001385">
    <property type="protein sequence ID" value="CAA7048053.1"/>
    <property type="molecule type" value="Genomic_DNA"/>
</dbReference>
<feature type="region of interest" description="Disordered" evidence="8">
    <location>
        <begin position="1"/>
        <end position="34"/>
    </location>
</feature>
<evidence type="ECO:0000256" key="2">
    <source>
        <dbReference type="ARBA" id="ARBA00006213"/>
    </source>
</evidence>
<keyword evidence="6 7" id="KW-0472">Membrane</keyword>
<feature type="transmembrane region" description="Helical" evidence="7">
    <location>
        <begin position="45"/>
        <end position="72"/>
    </location>
</feature>
<dbReference type="PANTHER" id="PTHR31376:SF101">
    <property type="entry name" value="PURINE PERMEASE 19-RELATED"/>
    <property type="match status" value="1"/>
</dbReference>
<dbReference type="GO" id="GO:0005345">
    <property type="term" value="F:purine nucleobase transmembrane transporter activity"/>
    <property type="evidence" value="ECO:0007669"/>
    <property type="project" value="UniProtKB-UniRule"/>
</dbReference>
<evidence type="ECO:0000313" key="9">
    <source>
        <dbReference type="EMBL" id="CAA7048053.1"/>
    </source>
</evidence>
<feature type="transmembrane region" description="Helical" evidence="7">
    <location>
        <begin position="221"/>
        <end position="241"/>
    </location>
</feature>
<dbReference type="Proteomes" id="UP000467841">
    <property type="component" value="Unassembled WGS sequence"/>
</dbReference>
<proteinExistence type="inferred from homology"/>
<evidence type="ECO:0000256" key="4">
    <source>
        <dbReference type="ARBA" id="ARBA00022692"/>
    </source>
</evidence>
<evidence type="ECO:0000313" key="10">
    <source>
        <dbReference type="Proteomes" id="UP000467841"/>
    </source>
</evidence>
<name>A0A6D2K1N2_9BRAS</name>
<feature type="transmembrane region" description="Helical" evidence="7">
    <location>
        <begin position="329"/>
        <end position="349"/>
    </location>
</feature>
<dbReference type="GO" id="GO:0016020">
    <property type="term" value="C:membrane"/>
    <property type="evidence" value="ECO:0007669"/>
    <property type="project" value="UniProtKB-SubCell"/>
</dbReference>
<sequence length="393" mass="43843">MGLHTESPDRSTQEGEEANIGVEDEPRPTTSTIPDRSQILKTRDWWIWIYVCSGLVVAGKVLSTLLLNFYFIQTGRDVCDDPKQFKGTWLQSMIQNAAFPFTAFLLLLWRSLFSTHRESLSSSASSSFGKLFLLYISLGILFAAYSQLYAIGRTHCVFFFWIFTTQLIFTSLFTVIINKHKFNRWIILSIVLSGAATGLTSSDDAYYPCEGEGSKMSDGAWCAFFGTVAFSLSLCIMQLGFEKVIPKRESRVSVVMLMQTNASMIATLICLVGLFVSGEFKDIKEDYETFKQGKPLYVLSLIGLSLAWQVMSLGLVGLVCLASSLFSNVASFCATPLANILVVVAFRFMDDDIEWFKGGALLAGILGFASYVYSLYKSVKKREQANQSETMRV</sequence>
<organism evidence="9 10">
    <name type="scientific">Microthlaspi erraticum</name>
    <dbReference type="NCBI Taxonomy" id="1685480"/>
    <lineage>
        <taxon>Eukaryota</taxon>
        <taxon>Viridiplantae</taxon>
        <taxon>Streptophyta</taxon>
        <taxon>Embryophyta</taxon>
        <taxon>Tracheophyta</taxon>
        <taxon>Spermatophyta</taxon>
        <taxon>Magnoliopsida</taxon>
        <taxon>eudicotyledons</taxon>
        <taxon>Gunneridae</taxon>
        <taxon>Pentapetalae</taxon>
        <taxon>rosids</taxon>
        <taxon>malvids</taxon>
        <taxon>Brassicales</taxon>
        <taxon>Brassicaceae</taxon>
        <taxon>Coluteocarpeae</taxon>
        <taxon>Microthlaspi</taxon>
    </lineage>
</organism>
<keyword evidence="5 7" id="KW-1133">Transmembrane helix</keyword>
<comment type="similarity">
    <text evidence="2 7">Belongs to the purine permeases (TC 2.A.7.14) family.</text>
</comment>
<dbReference type="PANTHER" id="PTHR31376">
    <property type="entry name" value="OS09G0467300 PROTEIN-RELATED"/>
    <property type="match status" value="1"/>
</dbReference>
<feature type="transmembrane region" description="Helical" evidence="7">
    <location>
        <begin position="185"/>
        <end position="201"/>
    </location>
</feature>
<dbReference type="Pfam" id="PF16913">
    <property type="entry name" value="PUNUT"/>
    <property type="match status" value="1"/>
</dbReference>
<keyword evidence="10" id="KW-1185">Reference proteome</keyword>
<dbReference type="OrthoDB" id="1058464at2759"/>
<evidence type="ECO:0000256" key="3">
    <source>
        <dbReference type="ARBA" id="ARBA00022448"/>
    </source>
</evidence>
<evidence type="ECO:0000256" key="5">
    <source>
        <dbReference type="ARBA" id="ARBA00022989"/>
    </source>
</evidence>
<keyword evidence="3 7" id="KW-0813">Transport</keyword>
<comment type="subcellular location">
    <subcellularLocation>
        <location evidence="1 7">Membrane</location>
        <topology evidence="1 7">Multi-pass membrane protein</topology>
    </subcellularLocation>
</comment>
<dbReference type="InterPro" id="IPR030182">
    <property type="entry name" value="PUP_plant"/>
</dbReference>
<gene>
    <name evidence="9" type="ORF">MERR_LOCUS35288</name>
</gene>
<feature type="transmembrane region" description="Helical" evidence="7">
    <location>
        <begin position="355"/>
        <end position="376"/>
    </location>
</feature>
<feature type="transmembrane region" description="Helical" evidence="7">
    <location>
        <begin position="253"/>
        <end position="276"/>
    </location>
</feature>
<evidence type="ECO:0000256" key="7">
    <source>
        <dbReference type="RuleBase" id="RU368015"/>
    </source>
</evidence>
<feature type="transmembrane region" description="Helical" evidence="7">
    <location>
        <begin position="132"/>
        <end position="152"/>
    </location>
</feature>
<evidence type="ECO:0000256" key="6">
    <source>
        <dbReference type="ARBA" id="ARBA00023136"/>
    </source>
</evidence>
<feature type="transmembrane region" description="Helical" evidence="7">
    <location>
        <begin position="296"/>
        <end position="322"/>
    </location>
</feature>
<feature type="transmembrane region" description="Helical" evidence="7">
    <location>
        <begin position="92"/>
        <end position="112"/>
    </location>
</feature>
<dbReference type="AlphaFoldDB" id="A0A6D2K1N2"/>
<protein>
    <recommendedName>
        <fullName evidence="7">Probable purine permease</fullName>
    </recommendedName>
</protein>
<feature type="compositionally biased region" description="Basic and acidic residues" evidence="8">
    <location>
        <begin position="1"/>
        <end position="13"/>
    </location>
</feature>
<evidence type="ECO:0000256" key="1">
    <source>
        <dbReference type="ARBA" id="ARBA00004141"/>
    </source>
</evidence>
<reference evidence="9" key="1">
    <citation type="submission" date="2020-01" db="EMBL/GenBank/DDBJ databases">
        <authorList>
            <person name="Mishra B."/>
        </authorList>
    </citation>
    <scope>NUCLEOTIDE SEQUENCE [LARGE SCALE GENOMIC DNA]</scope>
</reference>
<accession>A0A6D2K1N2</accession>
<comment type="caution">
    <text evidence="9">The sequence shown here is derived from an EMBL/GenBank/DDBJ whole genome shotgun (WGS) entry which is preliminary data.</text>
</comment>
<feature type="transmembrane region" description="Helical" evidence="7">
    <location>
        <begin position="158"/>
        <end position="178"/>
    </location>
</feature>
<evidence type="ECO:0000256" key="8">
    <source>
        <dbReference type="SAM" id="MobiDB-lite"/>
    </source>
</evidence>
<keyword evidence="4 7" id="KW-0812">Transmembrane</keyword>